<dbReference type="PROSITE" id="PS51221">
    <property type="entry name" value="TTL"/>
    <property type="match status" value="1"/>
</dbReference>
<protein>
    <submittedName>
        <fullName evidence="5">Putative tubulin tyrosine ligase</fullName>
    </submittedName>
</protein>
<feature type="compositionally biased region" description="Low complexity" evidence="4">
    <location>
        <begin position="95"/>
        <end position="112"/>
    </location>
</feature>
<proteinExistence type="predicted"/>
<evidence type="ECO:0000256" key="3">
    <source>
        <dbReference type="ARBA" id="ARBA00022840"/>
    </source>
</evidence>
<dbReference type="OrthoDB" id="202825at2759"/>
<gene>
    <name evidence="5" type="ORF">TM35_000041740</name>
</gene>
<comment type="caution">
    <text evidence="5">The sequence shown here is derived from an EMBL/GenBank/DDBJ whole genome shotgun (WGS) entry which is preliminary data.</text>
</comment>
<evidence type="ECO:0000313" key="6">
    <source>
        <dbReference type="Proteomes" id="UP000192257"/>
    </source>
</evidence>
<dbReference type="GO" id="GO:0070740">
    <property type="term" value="F:tubulin-glutamic acid ligase activity"/>
    <property type="evidence" value="ECO:0007669"/>
    <property type="project" value="TreeGrafter"/>
</dbReference>
<dbReference type="PANTHER" id="PTHR12241:SF160">
    <property type="entry name" value="TYROSINE LIGASE PROTEIN, PUTATIVE-RELATED"/>
    <property type="match status" value="1"/>
</dbReference>
<dbReference type="RefSeq" id="XP_028886026.1">
    <property type="nucleotide sequence ID" value="XM_029022368.1"/>
</dbReference>
<dbReference type="GO" id="GO:0000226">
    <property type="term" value="P:microtubule cytoskeleton organization"/>
    <property type="evidence" value="ECO:0007669"/>
    <property type="project" value="TreeGrafter"/>
</dbReference>
<organism evidence="5 6">
    <name type="scientific">Trypanosoma theileri</name>
    <dbReference type="NCBI Taxonomy" id="67003"/>
    <lineage>
        <taxon>Eukaryota</taxon>
        <taxon>Discoba</taxon>
        <taxon>Euglenozoa</taxon>
        <taxon>Kinetoplastea</taxon>
        <taxon>Metakinetoplastina</taxon>
        <taxon>Trypanosomatida</taxon>
        <taxon>Trypanosomatidae</taxon>
        <taxon>Trypanosoma</taxon>
    </lineage>
</organism>
<dbReference type="GO" id="GO:0036064">
    <property type="term" value="C:ciliary basal body"/>
    <property type="evidence" value="ECO:0007669"/>
    <property type="project" value="TreeGrafter"/>
</dbReference>
<dbReference type="Proteomes" id="UP000192257">
    <property type="component" value="Unassembled WGS sequence"/>
</dbReference>
<evidence type="ECO:0000256" key="2">
    <source>
        <dbReference type="ARBA" id="ARBA00022741"/>
    </source>
</evidence>
<name>A0A1X0P6A0_9TRYP</name>
<dbReference type="GO" id="GO:0015631">
    <property type="term" value="F:tubulin binding"/>
    <property type="evidence" value="ECO:0007669"/>
    <property type="project" value="TreeGrafter"/>
</dbReference>
<dbReference type="EMBL" id="NBCO01000004">
    <property type="protein sequence ID" value="ORC91960.1"/>
    <property type="molecule type" value="Genomic_DNA"/>
</dbReference>
<dbReference type="PANTHER" id="PTHR12241">
    <property type="entry name" value="TUBULIN POLYGLUTAMYLASE"/>
    <property type="match status" value="1"/>
</dbReference>
<keyword evidence="2" id="KW-0547">Nucleotide-binding</keyword>
<dbReference type="GO" id="GO:0005524">
    <property type="term" value="F:ATP binding"/>
    <property type="evidence" value="ECO:0007669"/>
    <property type="project" value="UniProtKB-KW"/>
</dbReference>
<evidence type="ECO:0000256" key="4">
    <source>
        <dbReference type="SAM" id="MobiDB-lite"/>
    </source>
</evidence>
<feature type="region of interest" description="Disordered" evidence="4">
    <location>
        <begin position="54"/>
        <end position="122"/>
    </location>
</feature>
<dbReference type="InterPro" id="IPR004344">
    <property type="entry name" value="TTL/TTLL_fam"/>
</dbReference>
<keyword evidence="6" id="KW-1185">Reference proteome</keyword>
<dbReference type="SUPFAM" id="SSF56059">
    <property type="entry name" value="Glutathione synthetase ATP-binding domain-like"/>
    <property type="match status" value="1"/>
</dbReference>
<keyword evidence="1 5" id="KW-0436">Ligase</keyword>
<dbReference type="VEuPathDB" id="TriTrypDB:TM35_000041740"/>
<evidence type="ECO:0000256" key="1">
    <source>
        <dbReference type="ARBA" id="ARBA00022598"/>
    </source>
</evidence>
<dbReference type="GeneID" id="39982148"/>
<dbReference type="AlphaFoldDB" id="A0A1X0P6A0"/>
<accession>A0A1X0P6A0</accession>
<sequence length="667" mass="75632">MAGKVLPPPESLLTFYPQSLAFVQRDGRGDADVMTTATTYALRRGQRLVVGKFVPDANNEDPSNPKHVPRPAGRPGRSRQRLPMIPRRDGPPARSSRSSEIDCSSVSSSTSSQQGQGEEQIPQACRAVETEKTTYTVVEPIYPFSSSSLFFPIHYSNRSQSRINNSQSPAQINLKYHGRDRVQLRFNTLVVQKNNLNRMCLYKLGPGVVAFKVVIDAFEAAGMKYTPSNELFNVIWAKRATPYTLSHLGPYQKVNHFPGTWGVGRKDSLAINISKMQRYFGADTFDIIPTTFLIPKQWDELEEYVKCQPDTNDDPLIFIVKPSASSCGRGIHLYRGMPPMPSGIKQMVCQRYVGNPMLIYGRKFDLRLYCVVTSFDPLRIFIFDEGLVRFAAQKYPGMDKDLDNIHMHLTNYSVNKTAELNIASRGKEYHSDDPLDIKWCLSDFRDFLIKNQMDGKEIWEKIMHGCEDAVIKAFLSIENDVVERIRRECRDKTGRGCFELYGLDLMVDDNHNVRLIEVNIMPSLATGTPLDKAVKSRMLAHLLTLIRVIPHQRNATGFTPPDLGDNSSERHDVRYRFGRHPLRDSELVRKPLLSRFNDPKDPDSILSTAEHLLLVEAEEELACAGGFRRIFPTAENVLTYLPYFTNGVLRNNYLLASAVRMQARATR</sequence>
<evidence type="ECO:0000313" key="5">
    <source>
        <dbReference type="EMBL" id="ORC91960.1"/>
    </source>
</evidence>
<dbReference type="Gene3D" id="3.30.470.20">
    <property type="entry name" value="ATP-grasp fold, B domain"/>
    <property type="match status" value="1"/>
</dbReference>
<keyword evidence="3" id="KW-0067">ATP-binding</keyword>
<dbReference type="Pfam" id="PF03133">
    <property type="entry name" value="TTL"/>
    <property type="match status" value="1"/>
</dbReference>
<reference evidence="5 6" key="1">
    <citation type="submission" date="2017-03" db="EMBL/GenBank/DDBJ databases">
        <title>An alternative strategy for trypanosome survival in the mammalian bloodstream revealed through genome and transcriptome analysis of the ubiquitous bovine parasite Trypanosoma (Megatrypanum) theileri.</title>
        <authorList>
            <person name="Kelly S."/>
            <person name="Ivens A."/>
            <person name="Mott A."/>
            <person name="O'Neill E."/>
            <person name="Emms D."/>
            <person name="Macleod O."/>
            <person name="Voorheis P."/>
            <person name="Matthews J."/>
            <person name="Matthews K."/>
            <person name="Carrington M."/>
        </authorList>
    </citation>
    <scope>NUCLEOTIDE SEQUENCE [LARGE SCALE GENOMIC DNA]</scope>
    <source>
        <strain evidence="5">Edinburgh</strain>
    </source>
</reference>